<organism evidence="1 2">
    <name type="scientific">Nannocystis radixulma</name>
    <dbReference type="NCBI Taxonomy" id="2995305"/>
    <lineage>
        <taxon>Bacteria</taxon>
        <taxon>Pseudomonadati</taxon>
        <taxon>Myxococcota</taxon>
        <taxon>Polyangia</taxon>
        <taxon>Nannocystales</taxon>
        <taxon>Nannocystaceae</taxon>
        <taxon>Nannocystis</taxon>
    </lineage>
</organism>
<comment type="caution">
    <text evidence="1">The sequence shown here is derived from an EMBL/GenBank/DDBJ whole genome shotgun (WGS) entry which is preliminary data.</text>
</comment>
<keyword evidence="2" id="KW-1185">Reference proteome</keyword>
<reference evidence="1 2" key="1">
    <citation type="submission" date="2022-11" db="EMBL/GenBank/DDBJ databases">
        <title>Minimal conservation of predation-associated metabolite biosynthetic gene clusters underscores biosynthetic potential of Myxococcota including descriptions for ten novel species: Archangium lansinium sp. nov., Myxococcus landrumus sp. nov., Nannocystis bai.</title>
        <authorList>
            <person name="Ahearne A."/>
            <person name="Stevens C."/>
            <person name="Dowd S."/>
        </authorList>
    </citation>
    <scope>NUCLEOTIDE SEQUENCE [LARGE SCALE GENOMIC DNA]</scope>
    <source>
        <strain evidence="1 2">NCELM</strain>
    </source>
</reference>
<evidence type="ECO:0000313" key="2">
    <source>
        <dbReference type="Proteomes" id="UP001217838"/>
    </source>
</evidence>
<dbReference type="RefSeq" id="WP_271997635.1">
    <property type="nucleotide sequence ID" value="NZ_JAQNDN010000004.1"/>
</dbReference>
<evidence type="ECO:0000313" key="1">
    <source>
        <dbReference type="EMBL" id="MDC0668475.1"/>
    </source>
</evidence>
<protein>
    <submittedName>
        <fullName evidence="1">Uncharacterized protein</fullName>
    </submittedName>
</protein>
<gene>
    <name evidence="1" type="ORF">POL58_12035</name>
</gene>
<name>A0ABT5B306_9BACT</name>
<dbReference type="Proteomes" id="UP001217838">
    <property type="component" value="Unassembled WGS sequence"/>
</dbReference>
<dbReference type="EMBL" id="JAQNDN010000004">
    <property type="protein sequence ID" value="MDC0668475.1"/>
    <property type="molecule type" value="Genomic_DNA"/>
</dbReference>
<sequence>MAHVIDAPDPATAPPAAAVTNRDEYVSVGDTLMVTGCARAQPGSTLNAYWGVVPPAGESFEWVAFVTGAPLAGPTREVLLRIDVTDPQQRTFRAYPGQELAILGVVGSYDHNFVDCGGDGGADSEGVRRTPTIRRRRRLHPTGPRRGTRRGVVAARRPRAAPLRPARCCWPWWVPTAGRRCEDFVAATDVPRDSCEYAGAGARSNVRRG</sequence>
<proteinExistence type="predicted"/>
<accession>A0ABT5B306</accession>